<feature type="binding site" evidence="8 10">
    <location>
        <begin position="111"/>
        <end position="112"/>
    </location>
    <ligand>
        <name>substrate</name>
    </ligand>
</feature>
<dbReference type="GO" id="GO:0003855">
    <property type="term" value="F:3-dehydroquinate dehydratase activity"/>
    <property type="evidence" value="ECO:0007669"/>
    <property type="project" value="UniProtKB-UniRule"/>
</dbReference>
<dbReference type="EC" id="4.2.1.10" evidence="6 8"/>
<dbReference type="AlphaFoldDB" id="A0AAE3T2H6"/>
<keyword evidence="7 8" id="KW-0456">Lyase</keyword>
<evidence type="ECO:0000256" key="4">
    <source>
        <dbReference type="ARBA" id="ARBA00011037"/>
    </source>
</evidence>
<evidence type="ECO:0000256" key="7">
    <source>
        <dbReference type="ARBA" id="ARBA00023239"/>
    </source>
</evidence>
<dbReference type="Pfam" id="PF01220">
    <property type="entry name" value="DHquinase_II"/>
    <property type="match status" value="1"/>
</dbReference>
<dbReference type="GO" id="GO:0008652">
    <property type="term" value="P:amino acid biosynthetic process"/>
    <property type="evidence" value="ECO:0007669"/>
    <property type="project" value="UniProtKB-KW"/>
</dbReference>
<dbReference type="HAMAP" id="MF_00169">
    <property type="entry name" value="AroQ"/>
    <property type="match status" value="1"/>
</dbReference>
<dbReference type="NCBIfam" id="NF003807">
    <property type="entry name" value="PRK05395.1-4"/>
    <property type="match status" value="1"/>
</dbReference>
<organism evidence="12 13">
    <name type="scientific">Ralstonia solanacearum</name>
    <name type="common">Pseudomonas solanacearum</name>
    <dbReference type="NCBI Taxonomy" id="305"/>
    <lineage>
        <taxon>Bacteria</taxon>
        <taxon>Pseudomonadati</taxon>
        <taxon>Pseudomonadota</taxon>
        <taxon>Betaproteobacteria</taxon>
        <taxon>Burkholderiales</taxon>
        <taxon>Burkholderiaceae</taxon>
        <taxon>Ralstonia</taxon>
        <taxon>Ralstonia solanacearum species complex</taxon>
    </lineage>
</organism>
<dbReference type="SUPFAM" id="SSF52304">
    <property type="entry name" value="Type II 3-dehydroquinate dehydratase"/>
    <property type="match status" value="1"/>
</dbReference>
<evidence type="ECO:0000256" key="11">
    <source>
        <dbReference type="PIRSR" id="PIRSR001399-3"/>
    </source>
</evidence>
<keyword evidence="8" id="KW-0057">Aromatic amino acid biosynthesis</keyword>
<comment type="subunit">
    <text evidence="5 8">Homododecamer.</text>
</comment>
<name>A0AAE3T2H6_RALSL</name>
<evidence type="ECO:0000313" key="12">
    <source>
        <dbReference type="EMBL" id="MDB0521066.1"/>
    </source>
</evidence>
<dbReference type="GO" id="GO:0009423">
    <property type="term" value="P:chorismate biosynthetic process"/>
    <property type="evidence" value="ECO:0007669"/>
    <property type="project" value="UniProtKB-UniRule"/>
</dbReference>
<dbReference type="PROSITE" id="PS01029">
    <property type="entry name" value="DEHYDROQUINASE_II"/>
    <property type="match status" value="1"/>
</dbReference>
<comment type="pathway">
    <text evidence="3 8">Metabolic intermediate biosynthesis; chorismate biosynthesis; chorismate from D-erythrose 4-phosphate and phosphoenolpyruvate: step 3/7.</text>
</comment>
<dbReference type="Gene3D" id="3.40.50.9100">
    <property type="entry name" value="Dehydroquinase, class II"/>
    <property type="match status" value="1"/>
</dbReference>
<reference evidence="12" key="1">
    <citation type="submission" date="2021-09" db="EMBL/GenBank/DDBJ databases">
        <title>Genomic analysis of Ralstonia spp.</title>
        <authorList>
            <person name="Aburjaile F."/>
            <person name="Ariute J.C."/>
            <person name="Pais A.K.L."/>
            <person name="Albuquerque G.M.R."/>
            <person name="Silva A.M.F."/>
            <person name="Brenig B."/>
            <person name="Azevedo V."/>
            <person name="Matiuzzi M."/>
            <person name="Ramos R."/>
            <person name="Goes-Neto A."/>
            <person name="Soares S."/>
            <person name="Iseppon A.M.B."/>
            <person name="Souza E."/>
            <person name="Gama M."/>
        </authorList>
    </citation>
    <scope>NUCLEOTIDE SEQUENCE</scope>
    <source>
        <strain evidence="12">B4</strain>
    </source>
</reference>
<protein>
    <recommendedName>
        <fullName evidence="6 8">3-dehydroquinate dehydratase</fullName>
        <shortName evidence="8">3-dehydroquinase</shortName>
        <ecNumber evidence="6 8">4.2.1.10</ecNumber>
    </recommendedName>
    <alternativeName>
        <fullName evidence="8">Type II DHQase</fullName>
    </alternativeName>
</protein>
<feature type="binding site" evidence="8 10">
    <location>
        <position position="121"/>
    </location>
    <ligand>
        <name>substrate</name>
    </ligand>
</feature>
<dbReference type="InterPro" id="IPR018509">
    <property type="entry name" value="DHquinase_II_CS"/>
</dbReference>
<dbReference type="RefSeq" id="WP_184849129.1">
    <property type="nucleotide sequence ID" value="NZ_JABZEH010000001.1"/>
</dbReference>
<feature type="binding site" evidence="8 10">
    <location>
        <position position="97"/>
    </location>
    <ligand>
        <name>substrate</name>
    </ligand>
</feature>
<dbReference type="GO" id="GO:0009073">
    <property type="term" value="P:aromatic amino acid family biosynthetic process"/>
    <property type="evidence" value="ECO:0007669"/>
    <property type="project" value="UniProtKB-KW"/>
</dbReference>
<evidence type="ECO:0000256" key="6">
    <source>
        <dbReference type="ARBA" id="ARBA00012060"/>
    </source>
</evidence>
<dbReference type="InterPro" id="IPR036441">
    <property type="entry name" value="DHquinase_II_sf"/>
</dbReference>
<dbReference type="CDD" id="cd00466">
    <property type="entry name" value="DHQase_II"/>
    <property type="match status" value="1"/>
</dbReference>
<dbReference type="PANTHER" id="PTHR21272">
    <property type="entry name" value="CATABOLIC 3-DEHYDROQUINASE"/>
    <property type="match status" value="1"/>
</dbReference>
<dbReference type="PANTHER" id="PTHR21272:SF3">
    <property type="entry name" value="CATABOLIC 3-DEHYDROQUINASE"/>
    <property type="match status" value="1"/>
</dbReference>
<evidence type="ECO:0000256" key="8">
    <source>
        <dbReference type="HAMAP-Rule" id="MF_00169"/>
    </source>
</evidence>
<comment type="similarity">
    <text evidence="4 8">Belongs to the type-II 3-dehydroquinase family.</text>
</comment>
<feature type="site" description="Transition state stabilizer" evidence="8 11">
    <location>
        <position position="27"/>
    </location>
</feature>
<accession>A0AAE3T2H6</accession>
<comment type="caution">
    <text evidence="12">The sequence shown here is derived from an EMBL/GenBank/DDBJ whole genome shotgun (WGS) entry which is preliminary data.</text>
</comment>
<feature type="active site" description="Proton acceptor" evidence="8 9">
    <location>
        <position position="32"/>
    </location>
</feature>
<evidence type="ECO:0000256" key="3">
    <source>
        <dbReference type="ARBA" id="ARBA00004902"/>
    </source>
</evidence>
<evidence type="ECO:0000256" key="1">
    <source>
        <dbReference type="ARBA" id="ARBA00001864"/>
    </source>
</evidence>
<comment type="catalytic activity">
    <reaction evidence="1 8">
        <text>3-dehydroquinate = 3-dehydroshikimate + H2O</text>
        <dbReference type="Rhea" id="RHEA:21096"/>
        <dbReference type="ChEBI" id="CHEBI:15377"/>
        <dbReference type="ChEBI" id="CHEBI:16630"/>
        <dbReference type="ChEBI" id="CHEBI:32364"/>
        <dbReference type="EC" id="4.2.1.10"/>
    </reaction>
</comment>
<gene>
    <name evidence="8 12" type="primary">aroQ</name>
    <name evidence="12" type="ORF">LBW55_05510</name>
</gene>
<proteinExistence type="inferred from homology"/>
<feature type="active site" description="Proton donor" evidence="8 9">
    <location>
        <position position="110"/>
    </location>
</feature>
<keyword evidence="8" id="KW-0028">Amino-acid biosynthesis</keyword>
<evidence type="ECO:0000256" key="10">
    <source>
        <dbReference type="PIRSR" id="PIRSR001399-2"/>
    </source>
</evidence>
<feature type="binding site" evidence="8 10">
    <location>
        <position position="84"/>
    </location>
    <ligand>
        <name>substrate</name>
    </ligand>
</feature>
<dbReference type="Proteomes" id="UP001143674">
    <property type="component" value="Unassembled WGS sequence"/>
</dbReference>
<dbReference type="NCBIfam" id="NF003806">
    <property type="entry name" value="PRK05395.1-3"/>
    <property type="match status" value="1"/>
</dbReference>
<evidence type="ECO:0000256" key="5">
    <source>
        <dbReference type="ARBA" id="ARBA00011193"/>
    </source>
</evidence>
<feature type="binding site" evidence="8 10">
    <location>
        <position position="90"/>
    </location>
    <ligand>
        <name>substrate</name>
    </ligand>
</feature>
<dbReference type="NCBIfam" id="NF003805">
    <property type="entry name" value="PRK05395.1-2"/>
    <property type="match status" value="1"/>
</dbReference>
<evidence type="ECO:0000256" key="2">
    <source>
        <dbReference type="ARBA" id="ARBA00003924"/>
    </source>
</evidence>
<dbReference type="NCBIfam" id="NF003804">
    <property type="entry name" value="PRK05395.1-1"/>
    <property type="match status" value="1"/>
</dbReference>
<dbReference type="InterPro" id="IPR001874">
    <property type="entry name" value="DHquinase_II"/>
</dbReference>
<comment type="function">
    <text evidence="2 8">Catalyzes a trans-dehydration via an enolate intermediate.</text>
</comment>
<sequence>MADKPIAQATRNVLVLHGPNLNLLGTREPEVYGATTLADINAALAERAGAAGVSLTHFQSNHEGALVDRIHAAKGEGTEFIIINPAAYTHTSVALRDALAGVAIPYIEVHLSNVHRREPFRHHSYLADQAVGVICGLGWRGYLAALDYIVSQHGGG</sequence>
<evidence type="ECO:0000256" key="9">
    <source>
        <dbReference type="PIRSR" id="PIRSR001399-1"/>
    </source>
</evidence>
<dbReference type="GO" id="GO:0019631">
    <property type="term" value="P:quinate catabolic process"/>
    <property type="evidence" value="ECO:0007669"/>
    <property type="project" value="TreeGrafter"/>
</dbReference>
<evidence type="ECO:0000313" key="13">
    <source>
        <dbReference type="Proteomes" id="UP001143674"/>
    </source>
</evidence>
<dbReference type="NCBIfam" id="TIGR01088">
    <property type="entry name" value="aroQ"/>
    <property type="match status" value="1"/>
</dbReference>
<dbReference type="EMBL" id="JAIVEX010000003">
    <property type="protein sequence ID" value="MDB0521066.1"/>
    <property type="molecule type" value="Genomic_DNA"/>
</dbReference>
<dbReference type="PIRSF" id="PIRSF001399">
    <property type="entry name" value="DHquinase_II"/>
    <property type="match status" value="1"/>
</dbReference>